<dbReference type="RefSeq" id="XP_025358899.1">
    <property type="nucleotide sequence ID" value="XM_025497645.1"/>
</dbReference>
<feature type="compositionally biased region" description="Polar residues" evidence="1">
    <location>
        <begin position="444"/>
        <end position="471"/>
    </location>
</feature>
<feature type="region of interest" description="Disordered" evidence="1">
    <location>
        <begin position="82"/>
        <end position="102"/>
    </location>
</feature>
<name>A0A316VM33_9BASI</name>
<feature type="compositionally biased region" description="Basic and acidic residues" evidence="1">
    <location>
        <begin position="26"/>
        <end position="41"/>
    </location>
</feature>
<dbReference type="GeneID" id="37019426"/>
<dbReference type="EMBL" id="KZ819602">
    <property type="protein sequence ID" value="PWN38597.1"/>
    <property type="molecule type" value="Genomic_DNA"/>
</dbReference>
<organism evidence="2 3">
    <name type="scientific">Meira miltonrushii</name>
    <dbReference type="NCBI Taxonomy" id="1280837"/>
    <lineage>
        <taxon>Eukaryota</taxon>
        <taxon>Fungi</taxon>
        <taxon>Dikarya</taxon>
        <taxon>Basidiomycota</taxon>
        <taxon>Ustilaginomycotina</taxon>
        <taxon>Exobasidiomycetes</taxon>
        <taxon>Exobasidiales</taxon>
        <taxon>Brachybasidiaceae</taxon>
        <taxon>Meira</taxon>
    </lineage>
</organism>
<proteinExistence type="predicted"/>
<feature type="region of interest" description="Disordered" evidence="1">
    <location>
        <begin position="398"/>
        <end position="471"/>
    </location>
</feature>
<evidence type="ECO:0000256" key="1">
    <source>
        <dbReference type="SAM" id="MobiDB-lite"/>
    </source>
</evidence>
<feature type="region of interest" description="Disordered" evidence="1">
    <location>
        <begin position="22"/>
        <end position="41"/>
    </location>
</feature>
<evidence type="ECO:0000313" key="2">
    <source>
        <dbReference type="EMBL" id="PWN38597.1"/>
    </source>
</evidence>
<accession>A0A316VM33</accession>
<dbReference type="InParanoid" id="A0A316VM33"/>
<protein>
    <submittedName>
        <fullName evidence="2">Uncharacterized protein</fullName>
    </submittedName>
</protein>
<keyword evidence="3" id="KW-1185">Reference proteome</keyword>
<gene>
    <name evidence="2" type="ORF">FA14DRAFT_153917</name>
</gene>
<dbReference type="AlphaFoldDB" id="A0A316VM33"/>
<sequence length="544" mass="61834">MIYNGFQARILDVNHEPLAEVMPEPGFDKEEAEKRKQERRGSSLEQYTALFGQKVVKDYKPILRKEALQNVRCGAVRVKVDDDNSTRGAESDEESIREQHQSSSRKVCTTRLFLAFRWVGTDHRNATRAHELEELHHTILPILHGKGLQEEGQSKTLLAKYDESTAPKEDIPDKKSDRKKYRLFGRLKLGEKGREIEKAVLIKGQPLPRYRTFSLKSKKSMQESHPFLLQLCVDEKVIPLRKNAWTADLCENDGVMIVWLSEGAMIDLGRISISLNDLKDIQSKTVQSVTLHLWDAMRKELWSNAVTFTMTGNSGLVYPTCDIRNISPPNAILHFNIIAFKNMNNVGDQAPAQIKSPIEEVPIPNEATSQDSQVHPLDQNNGLSRALAIVIETSQEHSLSSAIEGTSDHTVEDEIASESTPKPNEENGASDETHLPRVGVIPQRRSSLATRSRTNSLQATVQTHDRSQQPISQLFEEVDRLRFEHEHLKESLSALDGQWRDSVLVELQKIKGEIRDRVEIDRDYYNKLKKRFSVPPETFSQLNK</sequence>
<reference evidence="2 3" key="1">
    <citation type="journal article" date="2018" name="Mol. Biol. Evol.">
        <title>Broad Genomic Sampling Reveals a Smut Pathogenic Ancestry of the Fungal Clade Ustilaginomycotina.</title>
        <authorList>
            <person name="Kijpornyongpan T."/>
            <person name="Mondo S.J."/>
            <person name="Barry K."/>
            <person name="Sandor L."/>
            <person name="Lee J."/>
            <person name="Lipzen A."/>
            <person name="Pangilinan J."/>
            <person name="LaButti K."/>
            <person name="Hainaut M."/>
            <person name="Henrissat B."/>
            <person name="Grigoriev I.V."/>
            <person name="Spatafora J.W."/>
            <person name="Aime M.C."/>
        </authorList>
    </citation>
    <scope>NUCLEOTIDE SEQUENCE [LARGE SCALE GENOMIC DNA]</scope>
    <source>
        <strain evidence="2 3">MCA 3882</strain>
    </source>
</reference>
<evidence type="ECO:0000313" key="3">
    <source>
        <dbReference type="Proteomes" id="UP000245771"/>
    </source>
</evidence>
<dbReference type="Proteomes" id="UP000245771">
    <property type="component" value="Unassembled WGS sequence"/>
</dbReference>